<comment type="caution">
    <text evidence="2">The sequence shown here is derived from an EMBL/GenBank/DDBJ whole genome shotgun (WGS) entry which is preliminary data.</text>
</comment>
<evidence type="ECO:0000313" key="2">
    <source>
        <dbReference type="EMBL" id="CAD8164184.1"/>
    </source>
</evidence>
<sequence>MSKKKRVSWFFESQQESLDAQNKSSLKINTVEEHKQDQRMPSQQIAQPMQVVPQIPQTMPYSQIDLESNRTRKVSFIPFIGRVAESTPPKLSTIFEVQPSSKKQEPQQNKIPVAQKIQLQQSIQKQPTIQTQLIQTPQQQPFRTPKAIQMEENSVKQSYRKNVKPIEIDIVKDLKQLNSLGEVNDATLKRVITKEEQEILLIQDLLSQKISKLQQKLIQLNEIEQRQLDSKMNNNSKLNQMQDKKNSVENQLYEPKQQEQKGSSLEIRATLIQCLGYKVTHINYDKKQYQIIFTYQQANVQYSFQNQKQIDGNLEIQDIFNEFYRELQENRLVLSGLKIDYKQKTEINKGEILQLSLKHQFSNSNKMANEIIFSAIHQMPILLFKVDELEQQLLFSNKIWGTLWKVDSEKGSIQILFSHRCRIDNKNLLSNTKKKVIRFEINLRTFEIQYQFYKYFDEVISPFNEKVSMRKKSTEEISFGERIESMVSDEFTEVIQDYLSRKPNLQQLVDWLNIIQLI</sequence>
<reference evidence="2" key="1">
    <citation type="submission" date="2021-01" db="EMBL/GenBank/DDBJ databases">
        <authorList>
            <consortium name="Genoscope - CEA"/>
            <person name="William W."/>
        </authorList>
    </citation>
    <scope>NUCLEOTIDE SEQUENCE</scope>
</reference>
<gene>
    <name evidence="2" type="ORF">PPENT_87.1.T0400264</name>
</gene>
<feature type="region of interest" description="Disordered" evidence="1">
    <location>
        <begin position="232"/>
        <end position="259"/>
    </location>
</feature>
<evidence type="ECO:0000256" key="1">
    <source>
        <dbReference type="SAM" id="MobiDB-lite"/>
    </source>
</evidence>
<dbReference type="Proteomes" id="UP000689195">
    <property type="component" value="Unassembled WGS sequence"/>
</dbReference>
<dbReference type="EMBL" id="CAJJDO010000040">
    <property type="protein sequence ID" value="CAD8164184.1"/>
    <property type="molecule type" value="Genomic_DNA"/>
</dbReference>
<proteinExistence type="predicted"/>
<evidence type="ECO:0000313" key="3">
    <source>
        <dbReference type="Proteomes" id="UP000689195"/>
    </source>
</evidence>
<dbReference type="AlphaFoldDB" id="A0A8S1UIJ8"/>
<accession>A0A8S1UIJ8</accession>
<organism evidence="2 3">
    <name type="scientific">Paramecium pentaurelia</name>
    <dbReference type="NCBI Taxonomy" id="43138"/>
    <lineage>
        <taxon>Eukaryota</taxon>
        <taxon>Sar</taxon>
        <taxon>Alveolata</taxon>
        <taxon>Ciliophora</taxon>
        <taxon>Intramacronucleata</taxon>
        <taxon>Oligohymenophorea</taxon>
        <taxon>Peniculida</taxon>
        <taxon>Parameciidae</taxon>
        <taxon>Paramecium</taxon>
    </lineage>
</organism>
<name>A0A8S1UIJ8_9CILI</name>
<protein>
    <submittedName>
        <fullName evidence="2">Uncharacterized protein</fullName>
    </submittedName>
</protein>
<keyword evidence="3" id="KW-1185">Reference proteome</keyword>
<feature type="compositionally biased region" description="Polar residues" evidence="1">
    <location>
        <begin position="232"/>
        <end position="241"/>
    </location>
</feature>